<evidence type="ECO:0000313" key="3">
    <source>
        <dbReference type="EMBL" id="OGI61184.1"/>
    </source>
</evidence>
<evidence type="ECO:0000256" key="1">
    <source>
        <dbReference type="SAM" id="Phobius"/>
    </source>
</evidence>
<keyword evidence="1" id="KW-0812">Transmembrane</keyword>
<sequence>MILPENIPDINQIILFLNNKIFLGGIILIAIVFSIVIALILLYHWGKYRARGAVRLEEGEEIVKIFRKHWFSFLIDFVFLIALAFIPLLISFLPKEWLVWLEQVKGLLDILYIVWLDFIFFAILIVGTNYFLDTWILTNKRIIDVEQKSLFRRDIAELRLENIQDIKMEVLGFINSLLGIGNVYVESAGATREFVIRNVARPEDVRNTISDIQRKKMEEVKKVEVVG</sequence>
<name>A0A1F6UV75_9BACT</name>
<feature type="transmembrane region" description="Helical" evidence="1">
    <location>
        <begin position="21"/>
        <end position="45"/>
    </location>
</feature>
<proteinExistence type="predicted"/>
<dbReference type="PANTHER" id="PTHR37938:SF1">
    <property type="entry name" value="BLL0215 PROTEIN"/>
    <property type="match status" value="1"/>
</dbReference>
<keyword evidence="1" id="KW-0472">Membrane</keyword>
<evidence type="ECO:0000313" key="4">
    <source>
        <dbReference type="Proteomes" id="UP000182253"/>
    </source>
</evidence>
<keyword evidence="1" id="KW-1133">Transmembrane helix</keyword>
<feature type="domain" description="YdbS-like PH" evidence="2">
    <location>
        <begin position="135"/>
        <end position="209"/>
    </location>
</feature>
<feature type="transmembrane region" description="Helical" evidence="1">
    <location>
        <begin position="110"/>
        <end position="132"/>
    </location>
</feature>
<protein>
    <recommendedName>
        <fullName evidence="2">YdbS-like PH domain-containing protein</fullName>
    </recommendedName>
</protein>
<reference evidence="3 4" key="1">
    <citation type="journal article" date="2016" name="Nat. Commun.">
        <title>Thousands of microbial genomes shed light on interconnected biogeochemical processes in an aquifer system.</title>
        <authorList>
            <person name="Anantharaman K."/>
            <person name="Brown C.T."/>
            <person name="Hug L.A."/>
            <person name="Sharon I."/>
            <person name="Castelle C.J."/>
            <person name="Probst A.J."/>
            <person name="Thomas B.C."/>
            <person name="Singh A."/>
            <person name="Wilkins M.J."/>
            <person name="Karaoz U."/>
            <person name="Brodie E.L."/>
            <person name="Williams K.H."/>
            <person name="Hubbard S.S."/>
            <person name="Banfield J.F."/>
        </authorList>
    </citation>
    <scope>NUCLEOTIDE SEQUENCE [LARGE SCALE GENOMIC DNA]</scope>
</reference>
<dbReference type="STRING" id="1801735.A2645_02285"/>
<feature type="transmembrane region" description="Helical" evidence="1">
    <location>
        <begin position="70"/>
        <end position="90"/>
    </location>
</feature>
<dbReference type="Proteomes" id="UP000182253">
    <property type="component" value="Unassembled WGS sequence"/>
</dbReference>
<dbReference type="AlphaFoldDB" id="A0A1F6UV75"/>
<evidence type="ECO:0000259" key="2">
    <source>
        <dbReference type="Pfam" id="PF03703"/>
    </source>
</evidence>
<accession>A0A1F6UV75</accession>
<dbReference type="EMBL" id="MFTL01000027">
    <property type="protein sequence ID" value="OGI61184.1"/>
    <property type="molecule type" value="Genomic_DNA"/>
</dbReference>
<comment type="caution">
    <text evidence="3">The sequence shown here is derived from an EMBL/GenBank/DDBJ whole genome shotgun (WGS) entry which is preliminary data.</text>
</comment>
<dbReference type="PANTHER" id="PTHR37938">
    <property type="entry name" value="BLL0215 PROTEIN"/>
    <property type="match status" value="1"/>
</dbReference>
<organism evidence="3 4">
    <name type="scientific">Candidatus Nomurabacteria bacterium RIFCSPHIGHO2_01_FULL_39_9</name>
    <dbReference type="NCBI Taxonomy" id="1801735"/>
    <lineage>
        <taxon>Bacteria</taxon>
        <taxon>Candidatus Nomuraibacteriota</taxon>
    </lineage>
</organism>
<dbReference type="InterPro" id="IPR005182">
    <property type="entry name" value="YdbS-like_PH"/>
</dbReference>
<dbReference type="Pfam" id="PF03703">
    <property type="entry name" value="bPH_2"/>
    <property type="match status" value="1"/>
</dbReference>
<gene>
    <name evidence="3" type="ORF">A2645_02285</name>
</gene>